<feature type="domain" description="TonB-dependent receptor plug" evidence="9">
    <location>
        <begin position="130"/>
        <end position="222"/>
    </location>
</feature>
<dbReference type="Pfam" id="PF13620">
    <property type="entry name" value="CarboxypepD_reg"/>
    <property type="match status" value="1"/>
</dbReference>
<dbReference type="Gene3D" id="2.40.170.20">
    <property type="entry name" value="TonB-dependent receptor, beta-barrel domain"/>
    <property type="match status" value="1"/>
</dbReference>
<evidence type="ECO:0000256" key="2">
    <source>
        <dbReference type="ARBA" id="ARBA00022448"/>
    </source>
</evidence>
<dbReference type="GO" id="GO:0009279">
    <property type="term" value="C:cell outer membrane"/>
    <property type="evidence" value="ECO:0007669"/>
    <property type="project" value="UniProtKB-SubCell"/>
</dbReference>
<keyword evidence="3" id="KW-1134">Transmembrane beta strand</keyword>
<evidence type="ECO:0000259" key="9">
    <source>
        <dbReference type="Pfam" id="PF07715"/>
    </source>
</evidence>
<dbReference type="Pfam" id="PF07715">
    <property type="entry name" value="Plug"/>
    <property type="match status" value="1"/>
</dbReference>
<evidence type="ECO:0000256" key="3">
    <source>
        <dbReference type="ARBA" id="ARBA00022452"/>
    </source>
</evidence>
<name>E3T6W6_9BACT</name>
<keyword evidence="5 8" id="KW-0732">Signal</keyword>
<evidence type="ECO:0000256" key="5">
    <source>
        <dbReference type="ARBA" id="ARBA00022729"/>
    </source>
</evidence>
<reference evidence="10" key="1">
    <citation type="submission" date="2009-12" db="EMBL/GenBank/DDBJ databases">
        <authorList>
            <person name="Kielak A."/>
            <person name="van Veen J.A."/>
            <person name="Kowalchuk G.A."/>
        </authorList>
    </citation>
    <scope>NUCLEOTIDE SEQUENCE</scope>
</reference>
<evidence type="ECO:0000256" key="7">
    <source>
        <dbReference type="ARBA" id="ARBA00023237"/>
    </source>
</evidence>
<accession>E3T6W6</accession>
<organism evidence="10">
    <name type="scientific">uncultured bacterium 213</name>
    <dbReference type="NCBI Taxonomy" id="698383"/>
    <lineage>
        <taxon>Bacteria</taxon>
        <taxon>environmental samples</taxon>
    </lineage>
</organism>
<proteinExistence type="predicted"/>
<feature type="signal peptide" evidence="8">
    <location>
        <begin position="1"/>
        <end position="22"/>
    </location>
</feature>
<dbReference type="AlphaFoldDB" id="E3T6W6"/>
<dbReference type="Gene3D" id="2.170.130.10">
    <property type="entry name" value="TonB-dependent receptor, plug domain"/>
    <property type="match status" value="1"/>
</dbReference>
<keyword evidence="4" id="KW-0812">Transmembrane</keyword>
<protein>
    <recommendedName>
        <fullName evidence="9">TonB-dependent receptor plug domain-containing protein</fullName>
    </recommendedName>
</protein>
<dbReference type="InterPro" id="IPR036942">
    <property type="entry name" value="Beta-barrel_TonB_sf"/>
</dbReference>
<dbReference type="SUPFAM" id="SSF49464">
    <property type="entry name" value="Carboxypeptidase regulatory domain-like"/>
    <property type="match status" value="1"/>
</dbReference>
<comment type="subcellular location">
    <subcellularLocation>
        <location evidence="1">Cell outer membrane</location>
        <topology evidence="1">Multi-pass membrane protein</topology>
    </subcellularLocation>
</comment>
<dbReference type="GO" id="GO:0015344">
    <property type="term" value="F:siderophore uptake transmembrane transporter activity"/>
    <property type="evidence" value="ECO:0007669"/>
    <property type="project" value="TreeGrafter"/>
</dbReference>
<dbReference type="InterPro" id="IPR008969">
    <property type="entry name" value="CarboxyPept-like_regulatory"/>
</dbReference>
<evidence type="ECO:0000256" key="8">
    <source>
        <dbReference type="SAM" id="SignalP"/>
    </source>
</evidence>
<dbReference type="InterPro" id="IPR039426">
    <property type="entry name" value="TonB-dep_rcpt-like"/>
</dbReference>
<reference evidence="10" key="2">
    <citation type="journal article" date="2010" name="Appl. Environ. Microbiol.">
        <title>Comparative analysis of acidobacterial genomic fragments from terrestrial and aquatic metagenomic libraries, with emphasis on acidobacteria subdivision 6.</title>
        <authorList>
            <person name="Kielak A.M."/>
            <person name="van Veen J.A."/>
            <person name="Kowalchuk G.A."/>
        </authorList>
    </citation>
    <scope>NUCLEOTIDE SEQUENCE</scope>
</reference>
<dbReference type="PANTHER" id="PTHR30069:SF29">
    <property type="entry name" value="HEMOGLOBIN AND HEMOGLOBIN-HAPTOGLOBIN-BINDING PROTEIN 1-RELATED"/>
    <property type="match status" value="1"/>
</dbReference>
<dbReference type="InterPro" id="IPR012910">
    <property type="entry name" value="Plug_dom"/>
</dbReference>
<sequence length="810" mass="86823">MRPFLVTVAVLTAVSASSASGAAIQGRIIDPAGLPLPGVVVTVRPLAPGAALTAVTDESGRYVINASEGKFRFRAELSGFQPVERADVVVATEPVVIDLTLAIASIEEEVTVNGEALRPMMGEPQPDAPVTVTREVIDSAMLPNSQYDDVLPLMPNVLRGPDGLISVAGARAPQGALFVNGFNATDPISGKAGVMLPLEAVDSVEVYSGGYAADFGRATGGVTAVSTRSGADTLHMSLNSFFPRLLFQNGSIHGVEYWEPNFGVSGPIVKGRVYFEQALSYRYDRNRFNTLVGPQDSKFTALLSWSQLDVQVSPGQHVRATLSFDPQNTERANITAFTPAASVPRVDQGGWSAVLVDRLTPSQASSLELRASVIHTGLAVVPGGAAPYAMGHDLTYGNYFDHQDLHGTRLEASAVYTWTPSPGHLIRTGTSVAHAALDGGEESAPVALLRSGGTISRAITFLPGSPIDASTGEIGAFAQDSWTAARWLTVDAGVRVDQTTAAAHPTLSPRVAWTIKPAGGRASLSGSVGRFADKLVLEALAFPLQPPRLLQAFDESGAPLGSPVLYNNRLAGPLRVPQATRWDVQLDDRFGGGWLARVKYQERYGRDELVVDPVIAAGTGLLVLDNTGTSTARSLEATAGYRAPRARHEIYASYVRSSTRGDLNSFDVVDGPFKDPFIQANGSGPLLMDVPNRLLVWGLLHLPARITAAPFVEVRSGFPYSAIHDDWTYAGQRNAYRLPWFGSLDLYVNKIVGLPGRLPDARVGLKFYSLASTHSERDVQRDIERADFGTTYNPIPRDFSFVFELLWGHR</sequence>
<evidence type="ECO:0000256" key="1">
    <source>
        <dbReference type="ARBA" id="ARBA00004571"/>
    </source>
</evidence>
<evidence type="ECO:0000256" key="6">
    <source>
        <dbReference type="ARBA" id="ARBA00023136"/>
    </source>
</evidence>
<dbReference type="InterPro" id="IPR037066">
    <property type="entry name" value="Plug_dom_sf"/>
</dbReference>
<evidence type="ECO:0000256" key="4">
    <source>
        <dbReference type="ARBA" id="ARBA00022692"/>
    </source>
</evidence>
<dbReference type="SUPFAM" id="SSF56935">
    <property type="entry name" value="Porins"/>
    <property type="match status" value="1"/>
</dbReference>
<feature type="chain" id="PRO_5003181927" description="TonB-dependent receptor plug domain-containing protein" evidence="8">
    <location>
        <begin position="23"/>
        <end position="810"/>
    </location>
</feature>
<keyword evidence="7" id="KW-0998">Cell outer membrane</keyword>
<dbReference type="GO" id="GO:0044718">
    <property type="term" value="P:siderophore transmembrane transport"/>
    <property type="evidence" value="ECO:0007669"/>
    <property type="project" value="TreeGrafter"/>
</dbReference>
<keyword evidence="6" id="KW-0472">Membrane</keyword>
<dbReference type="PANTHER" id="PTHR30069">
    <property type="entry name" value="TONB-DEPENDENT OUTER MEMBRANE RECEPTOR"/>
    <property type="match status" value="1"/>
</dbReference>
<evidence type="ECO:0000313" key="10">
    <source>
        <dbReference type="EMBL" id="ADC36060.1"/>
    </source>
</evidence>
<keyword evidence="2" id="KW-0813">Transport</keyword>
<dbReference type="EMBL" id="GU260710">
    <property type="protein sequence ID" value="ADC36060.1"/>
    <property type="molecule type" value="Genomic_DNA"/>
</dbReference>
<dbReference type="Gene3D" id="2.60.40.1120">
    <property type="entry name" value="Carboxypeptidase-like, regulatory domain"/>
    <property type="match status" value="1"/>
</dbReference>